<dbReference type="Proteomes" id="UP001165190">
    <property type="component" value="Unassembled WGS sequence"/>
</dbReference>
<evidence type="ECO:0000256" key="6">
    <source>
        <dbReference type="SAM" id="Phobius"/>
    </source>
</evidence>
<keyword evidence="2 6" id="KW-0812">Transmembrane</keyword>
<dbReference type="Pfam" id="PF05633">
    <property type="entry name" value="ROH1-like"/>
    <property type="match status" value="1"/>
</dbReference>
<evidence type="ECO:0000256" key="5">
    <source>
        <dbReference type="ARBA" id="ARBA00035114"/>
    </source>
</evidence>
<evidence type="ECO:0000256" key="3">
    <source>
        <dbReference type="ARBA" id="ARBA00022989"/>
    </source>
</evidence>
<dbReference type="AlphaFoldDB" id="A0A9W7M1X1"/>
<proteinExistence type="inferred from homology"/>
<dbReference type="InterPro" id="IPR008511">
    <property type="entry name" value="ROH1-like"/>
</dbReference>
<organism evidence="7 8">
    <name type="scientific">Hibiscus trionum</name>
    <name type="common">Flower of an hour</name>
    <dbReference type="NCBI Taxonomy" id="183268"/>
    <lineage>
        <taxon>Eukaryota</taxon>
        <taxon>Viridiplantae</taxon>
        <taxon>Streptophyta</taxon>
        <taxon>Embryophyta</taxon>
        <taxon>Tracheophyta</taxon>
        <taxon>Spermatophyta</taxon>
        <taxon>Magnoliopsida</taxon>
        <taxon>eudicotyledons</taxon>
        <taxon>Gunneridae</taxon>
        <taxon>Pentapetalae</taxon>
        <taxon>rosids</taxon>
        <taxon>malvids</taxon>
        <taxon>Malvales</taxon>
        <taxon>Malvaceae</taxon>
        <taxon>Malvoideae</taxon>
        <taxon>Hibiscus</taxon>
    </lineage>
</organism>
<accession>A0A9W7M1X1</accession>
<gene>
    <name evidence="7" type="ORF">HRI_001967800</name>
</gene>
<keyword evidence="3 6" id="KW-1133">Transmembrane helix</keyword>
<evidence type="ECO:0000256" key="2">
    <source>
        <dbReference type="ARBA" id="ARBA00022692"/>
    </source>
</evidence>
<comment type="similarity">
    <text evidence="5">Belongs to the ROH1 family.</text>
</comment>
<reference evidence="7" key="1">
    <citation type="submission" date="2023-05" db="EMBL/GenBank/DDBJ databases">
        <title>Genome and transcriptome analyses reveal genes involved in the formation of fine ridges on petal epidermal cells in Hibiscus trionum.</title>
        <authorList>
            <person name="Koshimizu S."/>
            <person name="Masuda S."/>
            <person name="Ishii T."/>
            <person name="Shirasu K."/>
            <person name="Hoshino A."/>
            <person name="Arita M."/>
        </authorList>
    </citation>
    <scope>NUCLEOTIDE SEQUENCE</scope>
    <source>
        <strain evidence="7">Hamamatsu line</strain>
    </source>
</reference>
<keyword evidence="4 6" id="KW-0472">Membrane</keyword>
<comment type="subcellular location">
    <subcellularLocation>
        <location evidence="1">Membrane</location>
        <topology evidence="1">Single-pass membrane protein</topology>
    </subcellularLocation>
</comment>
<dbReference type="OrthoDB" id="1878996at2759"/>
<dbReference type="GO" id="GO:0016020">
    <property type="term" value="C:membrane"/>
    <property type="evidence" value="ECO:0007669"/>
    <property type="project" value="UniProtKB-SubCell"/>
</dbReference>
<dbReference type="EMBL" id="BSYR01000019">
    <property type="protein sequence ID" value="GMI82985.1"/>
    <property type="molecule type" value="Genomic_DNA"/>
</dbReference>
<name>A0A9W7M1X1_HIBTR</name>
<sequence length="421" mass="48334">MLQDMKHGTENVILFDNLFDWWKKVRNFKCRPSSMYSKEGSRQVHAMDSPNYVSASHELESFQRQVADRFQDLSSVPSDELLSLPWIRKLLDVFLCCQEEFRVILFNNEAQLSKPPLDRLIADYYERSVKALDVCNAVRDGIEQIRQWQKLLEIVLCALGDSNVNNNGSESCFRRSLGEGQFRRAKKALIDLAIMILDEKDSGQALAYRNRSFGRNNHSSSHSKDHHHRSSGHFRSLSWSVSRSWSAARQLQAIGNNLTVPRGNEVVATNGLAIPVYTMGCVLLFVMWALVAAIPCQDRGLQVHFYVPRQFPWAAPILSLHDRIMEESKKRERKSSSGLLREIYRVEKCSRLLGELADSVQFPLSQEKEVEVRQRVMELRNVCDAMTEGLEPLERQVREVFHRIVRSRADGLDSFGRGHPS</sequence>
<evidence type="ECO:0000256" key="1">
    <source>
        <dbReference type="ARBA" id="ARBA00004167"/>
    </source>
</evidence>
<evidence type="ECO:0000256" key="4">
    <source>
        <dbReference type="ARBA" id="ARBA00023136"/>
    </source>
</evidence>
<protein>
    <submittedName>
        <fullName evidence="7">BYPASS1-LIKE</fullName>
    </submittedName>
</protein>
<keyword evidence="8" id="KW-1185">Reference proteome</keyword>
<feature type="transmembrane region" description="Helical" evidence="6">
    <location>
        <begin position="272"/>
        <end position="294"/>
    </location>
</feature>
<dbReference type="PANTHER" id="PTHR31509">
    <property type="entry name" value="BPS1-LIKE PROTEIN"/>
    <property type="match status" value="1"/>
</dbReference>
<evidence type="ECO:0000313" key="8">
    <source>
        <dbReference type="Proteomes" id="UP001165190"/>
    </source>
</evidence>
<evidence type="ECO:0000313" key="7">
    <source>
        <dbReference type="EMBL" id="GMI82985.1"/>
    </source>
</evidence>
<comment type="caution">
    <text evidence="7">The sequence shown here is derived from an EMBL/GenBank/DDBJ whole genome shotgun (WGS) entry which is preliminary data.</text>
</comment>